<evidence type="ECO:0000313" key="2">
    <source>
        <dbReference type="Proteomes" id="UP000585226"/>
    </source>
</evidence>
<sequence>MGKSNLTQYIAYLDEFGHVGQYVSRKHPMYKTSPVFGLGGMLIPAQEVREFAIYFYKLKCQLLAWDLKHKNPQHLPAYHWEKKGSALFTVDNVSKYRELRRSSFRLLSHIRKIGGHIFYTGEHKSTEPSEHNSTETFKRALLQSIRKIDRFCTLNNASFIVLLDEQKAGNEWRERNVEACTLAMFEDPSEKCRTLIEPPLQGESYLFQTLQCADWLCGLIGRLTTFTVAPDEFEDWQLFDMYFAARIADVALPGSGLEQKAPKWRPPQVLHSVATI</sequence>
<proteinExistence type="predicted"/>
<comment type="caution">
    <text evidence="1">The sequence shown here is derived from an EMBL/GenBank/DDBJ whole genome shotgun (WGS) entry which is preliminary data.</text>
</comment>
<accession>A0A7Y8G3I1</accession>
<gene>
    <name evidence="1" type="ORF">HX893_18055</name>
</gene>
<reference evidence="1 2" key="1">
    <citation type="submission" date="2020-04" db="EMBL/GenBank/DDBJ databases">
        <title>Molecular characterization of pseudomonads from Agaricus bisporus reveal novel blotch 2 pathogens in Western Europe.</title>
        <authorList>
            <person name="Taparia T."/>
            <person name="Krijger M."/>
            <person name="Haynes E."/>
            <person name="Elpinstone J.G."/>
            <person name="Noble R."/>
            <person name="Van Der Wolf J."/>
        </authorList>
    </citation>
    <scope>NUCLEOTIDE SEQUENCE [LARGE SCALE GENOMIC DNA]</scope>
    <source>
        <strain evidence="1 2">P8021</strain>
    </source>
</reference>
<organism evidence="1 2">
    <name type="scientific">Pseudomonas reactans</name>
    <dbReference type="NCBI Taxonomy" id="117680"/>
    <lineage>
        <taxon>Bacteria</taxon>
        <taxon>Pseudomonadati</taxon>
        <taxon>Pseudomonadota</taxon>
        <taxon>Gammaproteobacteria</taxon>
        <taxon>Pseudomonadales</taxon>
        <taxon>Pseudomonadaceae</taxon>
        <taxon>Pseudomonas</taxon>
    </lineage>
</organism>
<dbReference type="Pfam" id="PF12686">
    <property type="entry name" value="DUF3800"/>
    <property type="match status" value="1"/>
</dbReference>
<name>A0A7Y8G3I1_9PSED</name>
<dbReference type="AlphaFoldDB" id="A0A7Y8G3I1"/>
<dbReference type="EMBL" id="JACASD010000042">
    <property type="protein sequence ID" value="NWE90038.1"/>
    <property type="molecule type" value="Genomic_DNA"/>
</dbReference>
<protein>
    <submittedName>
        <fullName evidence="1">DUF3800 domain-containing protein</fullName>
    </submittedName>
</protein>
<dbReference type="Proteomes" id="UP000585226">
    <property type="component" value="Unassembled WGS sequence"/>
</dbReference>
<evidence type="ECO:0000313" key="1">
    <source>
        <dbReference type="EMBL" id="NWE90038.1"/>
    </source>
</evidence>
<dbReference type="InterPro" id="IPR024524">
    <property type="entry name" value="DUF3800"/>
</dbReference>